<evidence type="ECO:0000259" key="12">
    <source>
        <dbReference type="Pfam" id="PF00593"/>
    </source>
</evidence>
<dbReference type="Gene3D" id="2.170.130.10">
    <property type="entry name" value="TonB-dependent receptor, plug domain"/>
    <property type="match status" value="1"/>
</dbReference>
<dbReference type="eggNOG" id="COG4773">
    <property type="taxonomic scope" value="Bacteria"/>
</dbReference>
<keyword evidence="6 11" id="KW-0798">TonB box</keyword>
<keyword evidence="5 10" id="KW-0812">Transmembrane</keyword>
<evidence type="ECO:0000256" key="9">
    <source>
        <dbReference type="ARBA" id="ARBA00023237"/>
    </source>
</evidence>
<dbReference type="Proteomes" id="UP000012179">
    <property type="component" value="Chromosome"/>
</dbReference>
<keyword evidence="15" id="KW-1185">Reference proteome</keyword>
<dbReference type="RefSeq" id="WP_004176209.1">
    <property type="nucleotide sequence ID" value="NZ_CP021106.3"/>
</dbReference>
<organism evidence="14 15">
    <name type="scientific">Nitrosospira lacus</name>
    <dbReference type="NCBI Taxonomy" id="1288494"/>
    <lineage>
        <taxon>Bacteria</taxon>
        <taxon>Pseudomonadati</taxon>
        <taxon>Pseudomonadota</taxon>
        <taxon>Betaproteobacteria</taxon>
        <taxon>Nitrosomonadales</taxon>
        <taxon>Nitrosomonadaceae</taxon>
        <taxon>Nitrosospira</taxon>
    </lineage>
</organism>
<evidence type="ECO:0000256" key="5">
    <source>
        <dbReference type="ARBA" id="ARBA00022692"/>
    </source>
</evidence>
<evidence type="ECO:0000256" key="6">
    <source>
        <dbReference type="ARBA" id="ARBA00023077"/>
    </source>
</evidence>
<dbReference type="KEGG" id="nlc:EBAPG3_006495"/>
<evidence type="ECO:0000256" key="8">
    <source>
        <dbReference type="ARBA" id="ARBA00023170"/>
    </source>
</evidence>
<dbReference type="GO" id="GO:0015344">
    <property type="term" value="F:siderophore uptake transmembrane transporter activity"/>
    <property type="evidence" value="ECO:0007669"/>
    <property type="project" value="TreeGrafter"/>
</dbReference>
<keyword evidence="8 14" id="KW-0675">Receptor</keyword>
<dbReference type="PROSITE" id="PS52016">
    <property type="entry name" value="TONB_DEPENDENT_REC_3"/>
    <property type="match status" value="1"/>
</dbReference>
<accession>A0A1W6SNQ5</accession>
<comment type="subcellular location">
    <subcellularLocation>
        <location evidence="1 10">Cell outer membrane</location>
        <topology evidence="1 10">Multi-pass membrane protein</topology>
    </subcellularLocation>
</comment>
<dbReference type="GO" id="GO:0038023">
    <property type="term" value="F:signaling receptor activity"/>
    <property type="evidence" value="ECO:0007669"/>
    <property type="project" value="InterPro"/>
</dbReference>
<protein>
    <submittedName>
        <fullName evidence="14">TonB-dependent siderophore receptor</fullName>
    </submittedName>
</protein>
<dbReference type="CDD" id="cd01347">
    <property type="entry name" value="ligand_gated_channel"/>
    <property type="match status" value="1"/>
</dbReference>
<evidence type="ECO:0000256" key="7">
    <source>
        <dbReference type="ARBA" id="ARBA00023136"/>
    </source>
</evidence>
<dbReference type="EMBL" id="CP021106">
    <property type="protein sequence ID" value="ARO87449.1"/>
    <property type="molecule type" value="Genomic_DNA"/>
</dbReference>
<sequence length="709" mass="77503">MKANLHSAFIALSLASWIQQSHAETPDKSGQGGKHISGVTELDRKLPDVTVTGERVGSFKSDSVQVGTFRDMAPLDVPQTSNVVTREVLDVQATTGLFGALQNTAGVTRSQLNGSTYDNISIRGILVENRSNYRLNGSLPIINLIDTPMENKERVEVLKGASSLYYGFVPPSGIVNLVTKRAGRVPVTNLSVMANSYGGANVHVDLGRRFGSEQEFGARINLLGGRQDIGIHNFSGSRALAAGAFDWRVTDKLSLKFDVEHYRKEVSEQAAIQAPAAINGIITLPHVPDNRLNLAGEWQKYDAEATNLLLRADYALSDNWGLLFEVGKAQTRRDRNFSQFQNYNLVTGDGTLRTFFNRGQVWDNENIRAEVFGRLQWKWITHEVSLGFTGNSRKQDPRTSTMVDVPQNLYHPIDIAQRSPTVPFGPNRSKITDMGIYLSDRILIGEKWSAMVGVRGSFYESVGATTHFKADTVNPSVSLMYKPVPNVSIYGSYLEGMEESGQAPSNRANNGEILAPALSKQKEIGIKAIVAQGILLQVAAFDIKRSSTTVDAANRFVLNGMSQYRGIELAATGEITKQLSLIASALFLDARQLNKSNAETFNKIPDNTPERTASMMAEYRLQSVPGLALSGAVYYVGKRPVNNANQAFVDDYVILTLGARYATRIAGKRTTIQAVLDNATNNSYWSTAGNGLLGVGAPILLKTVARVEF</sequence>
<dbReference type="InterPro" id="IPR037066">
    <property type="entry name" value="Plug_dom_sf"/>
</dbReference>
<dbReference type="PANTHER" id="PTHR32552:SF82">
    <property type="entry name" value="FCUA PROTEIN"/>
    <property type="match status" value="1"/>
</dbReference>
<gene>
    <name evidence="14" type="ORF">EBAPG3_006495</name>
</gene>
<feature type="domain" description="TonB-dependent receptor plug" evidence="13">
    <location>
        <begin position="75"/>
        <end position="171"/>
    </location>
</feature>
<comment type="similarity">
    <text evidence="2 10 11">Belongs to the TonB-dependent receptor family.</text>
</comment>
<dbReference type="InterPro" id="IPR010105">
    <property type="entry name" value="TonB_sidphr_rcpt"/>
</dbReference>
<dbReference type="GO" id="GO:0009279">
    <property type="term" value="C:cell outer membrane"/>
    <property type="evidence" value="ECO:0007669"/>
    <property type="project" value="UniProtKB-SubCell"/>
</dbReference>
<evidence type="ECO:0000256" key="3">
    <source>
        <dbReference type="ARBA" id="ARBA00022448"/>
    </source>
</evidence>
<evidence type="ECO:0000256" key="11">
    <source>
        <dbReference type="RuleBase" id="RU003357"/>
    </source>
</evidence>
<keyword evidence="9 10" id="KW-0998">Cell outer membrane</keyword>
<dbReference type="Gene3D" id="2.40.170.20">
    <property type="entry name" value="TonB-dependent receptor, beta-barrel domain"/>
    <property type="match status" value="1"/>
</dbReference>
<dbReference type="InterPro" id="IPR039426">
    <property type="entry name" value="TonB-dep_rcpt-like"/>
</dbReference>
<dbReference type="SUPFAM" id="SSF56935">
    <property type="entry name" value="Porins"/>
    <property type="match status" value="1"/>
</dbReference>
<evidence type="ECO:0000259" key="13">
    <source>
        <dbReference type="Pfam" id="PF07715"/>
    </source>
</evidence>
<feature type="domain" description="TonB-dependent receptor-like beta-barrel" evidence="12">
    <location>
        <begin position="289"/>
        <end position="678"/>
    </location>
</feature>
<name>A0A1W6SNQ5_9PROT</name>
<dbReference type="PANTHER" id="PTHR32552">
    <property type="entry name" value="FERRICHROME IRON RECEPTOR-RELATED"/>
    <property type="match status" value="1"/>
</dbReference>
<keyword evidence="3 10" id="KW-0813">Transport</keyword>
<evidence type="ECO:0000256" key="10">
    <source>
        <dbReference type="PROSITE-ProRule" id="PRU01360"/>
    </source>
</evidence>
<evidence type="ECO:0000313" key="15">
    <source>
        <dbReference type="Proteomes" id="UP000012179"/>
    </source>
</evidence>
<dbReference type="NCBIfam" id="TIGR01783">
    <property type="entry name" value="TonB-siderophor"/>
    <property type="match status" value="1"/>
</dbReference>
<dbReference type="OrthoDB" id="8732650at2"/>
<evidence type="ECO:0000256" key="4">
    <source>
        <dbReference type="ARBA" id="ARBA00022452"/>
    </source>
</evidence>
<evidence type="ECO:0000313" key="14">
    <source>
        <dbReference type="EMBL" id="ARO87449.1"/>
    </source>
</evidence>
<evidence type="ECO:0000256" key="2">
    <source>
        <dbReference type="ARBA" id="ARBA00009810"/>
    </source>
</evidence>
<reference evidence="14 15" key="1">
    <citation type="journal article" date="2015" name="Int. J. Syst. Evol. Microbiol.">
        <title>Nitrosospira lacus sp. nov., a psychrotolerant, ammonia-oxidizing bacterium from sandy lake sediment.</title>
        <authorList>
            <person name="Urakawa H."/>
            <person name="Garcia J.C."/>
            <person name="Nielsen J.L."/>
            <person name="Le V.Q."/>
            <person name="Kozlowski J.A."/>
            <person name="Stein L.Y."/>
            <person name="Lim C.K."/>
            <person name="Pommerening-Roser A."/>
            <person name="Martens-Habbena W."/>
            <person name="Stahl D.A."/>
            <person name="Klotz M.G."/>
        </authorList>
    </citation>
    <scope>NUCLEOTIDE SEQUENCE [LARGE SCALE GENOMIC DNA]</scope>
    <source>
        <strain evidence="14 15">APG3</strain>
    </source>
</reference>
<proteinExistence type="inferred from homology"/>
<evidence type="ECO:0000256" key="1">
    <source>
        <dbReference type="ARBA" id="ARBA00004571"/>
    </source>
</evidence>
<dbReference type="InterPro" id="IPR036942">
    <property type="entry name" value="Beta-barrel_TonB_sf"/>
</dbReference>
<keyword evidence="4 10" id="KW-1134">Transmembrane beta strand</keyword>
<dbReference type="GO" id="GO:0015891">
    <property type="term" value="P:siderophore transport"/>
    <property type="evidence" value="ECO:0007669"/>
    <property type="project" value="InterPro"/>
</dbReference>
<dbReference type="AlphaFoldDB" id="A0A1W6SNQ5"/>
<dbReference type="Pfam" id="PF00593">
    <property type="entry name" value="TonB_dep_Rec_b-barrel"/>
    <property type="match status" value="1"/>
</dbReference>
<dbReference type="Pfam" id="PF07715">
    <property type="entry name" value="Plug"/>
    <property type="match status" value="1"/>
</dbReference>
<dbReference type="InterPro" id="IPR012910">
    <property type="entry name" value="Plug_dom"/>
</dbReference>
<keyword evidence="7 10" id="KW-0472">Membrane</keyword>
<dbReference type="InterPro" id="IPR000531">
    <property type="entry name" value="Beta-barrel_TonB"/>
</dbReference>